<evidence type="ECO:0000313" key="2">
    <source>
        <dbReference type="EMBL" id="VVU94870.1"/>
    </source>
</evidence>
<protein>
    <submittedName>
        <fullName evidence="2">Uncharacterized protein</fullName>
    </submittedName>
</protein>
<dbReference type="AlphaFoldDB" id="A0A5E8CM57"/>
<keyword evidence="1" id="KW-0472">Membrane</keyword>
<feature type="transmembrane region" description="Helical" evidence="1">
    <location>
        <begin position="12"/>
        <end position="31"/>
    </location>
</feature>
<reference evidence="2" key="1">
    <citation type="submission" date="2019-09" db="EMBL/GenBank/DDBJ databases">
        <authorList>
            <person name="Needham M D."/>
        </authorList>
    </citation>
    <scope>NUCLEOTIDE SEQUENCE</scope>
</reference>
<accession>A0A5E8CM57</accession>
<proteinExistence type="predicted"/>
<dbReference type="EMBL" id="CABVLZ010000002">
    <property type="protein sequence ID" value="VVU94870.1"/>
    <property type="molecule type" value="Genomic_DNA"/>
</dbReference>
<sequence length="141" mass="15870">MQYKIVKEQSASILWLIVVVIIFFCFILPKIEKCYARENRELLEKFSTLGQCDKVDLDVCSPACCGSQWPTGIKLTDKTITELDIINKYVPSNYTCSGTGKGQGPGCVCIPKSQRKFLYNRGGNRQTFNLNNIDMLTGKSK</sequence>
<evidence type="ECO:0000256" key="1">
    <source>
        <dbReference type="SAM" id="Phobius"/>
    </source>
</evidence>
<gene>
    <name evidence="2" type="ORF">CPAV1605_595</name>
</gene>
<organism evidence="2">
    <name type="scientific">seawater metagenome</name>
    <dbReference type="NCBI Taxonomy" id="1561972"/>
    <lineage>
        <taxon>unclassified sequences</taxon>
        <taxon>metagenomes</taxon>
        <taxon>ecological metagenomes</taxon>
    </lineage>
</organism>
<keyword evidence="1" id="KW-1133">Transmembrane helix</keyword>
<name>A0A5E8CM57_9ZZZZ</name>
<keyword evidence="1" id="KW-0812">Transmembrane</keyword>